<feature type="domain" description="DRBM" evidence="5">
    <location>
        <begin position="1"/>
        <end position="70"/>
    </location>
</feature>
<dbReference type="SUPFAM" id="SSF54768">
    <property type="entry name" value="dsRNA-binding domain-like"/>
    <property type="match status" value="2"/>
</dbReference>
<feature type="domain" description="DRBM" evidence="5">
    <location>
        <begin position="87"/>
        <end position="155"/>
    </location>
</feature>
<accession>A0A0D6R5C0</accession>
<feature type="region of interest" description="Disordered" evidence="4">
    <location>
        <begin position="252"/>
        <end position="274"/>
    </location>
</feature>
<feature type="compositionally biased region" description="Polar residues" evidence="4">
    <location>
        <begin position="195"/>
        <end position="205"/>
    </location>
</feature>
<sequence length="548" mass="60098">MYKNQLQELAQRSCFNLPAYSCIREGPDHAPRFKATVNFNGEVFESPNYCSTLRQAEHAAAEVALNTLSKRGPSQSLAARILDETGVYKNLLQEIAQRAGAPLPVYTTVRSGLGHLPVFTCTVELAGIKFTGEPAKNKKQAEKNAAMAAWSSLRQLPHQSGFSSQSSGEGDCNEGQEHITIARALASHRHKEVALSQQMKQQQSITRRRMLAQRENSGHSIRETSSHSNEHQHFVGGGSQWVSSDLLSEGCSRFSPSHNQHHQHKLHLPAPPSSGSKILPFIRSILPQRSRSGSLHDSPSASSMSREAIAANRAAAATASVGNSLNESLPLALAREAIGAKRSGVNIRTVHRPISQQVTSQEVSISLEEHDRDEEEWLRGDLPRESNAPTLGISNLADWASAFGSTNSLPWPNSAQSWNMQRHQQQQQQQHHLMPQTIPQPVSSFGASRCRVSPSSMVAAPVRIRTSIPVCAAPPQRRPHSEFLNSEFLSHDNNLVPSPMHPAPAVRVRSVIPVCSAPPPRRSLSQDQNKSSVDQEDSTLELLNQLRL</sequence>
<name>A0A0D6R5C0_ARACU</name>
<dbReference type="FunFam" id="3.30.160.20:FF:000036">
    <property type="entry name" value="Double-stranded RNA-binding protein 2"/>
    <property type="match status" value="2"/>
</dbReference>
<protein>
    <recommendedName>
        <fullName evidence="5">DRBM domain-containing protein</fullName>
    </recommendedName>
</protein>
<feature type="compositionally biased region" description="Basic and acidic residues" evidence="4">
    <location>
        <begin position="216"/>
        <end position="233"/>
    </location>
</feature>
<evidence type="ECO:0000256" key="2">
    <source>
        <dbReference type="ARBA" id="ARBA00022884"/>
    </source>
</evidence>
<dbReference type="Gene3D" id="3.30.160.20">
    <property type="match status" value="2"/>
</dbReference>
<dbReference type="GO" id="GO:0003725">
    <property type="term" value="F:double-stranded RNA binding"/>
    <property type="evidence" value="ECO:0007669"/>
    <property type="project" value="InterPro"/>
</dbReference>
<reference evidence="6" key="1">
    <citation type="submission" date="2015-03" db="EMBL/GenBank/DDBJ databases">
        <title>A transcriptome of Araucaria cunninghamii, an australian fine timber species.</title>
        <authorList>
            <person name="Jing Yi C.J.Y."/>
            <person name="Yin San L.Y.S."/>
            <person name="Abdul Karim S.S."/>
            <person name="Wan Azmi N.N."/>
            <person name="Hercus R.R."/>
            <person name="Croft L.L."/>
        </authorList>
    </citation>
    <scope>NUCLEOTIDE SEQUENCE</scope>
    <source>
        <strain evidence="6">MI0301</strain>
        <tissue evidence="6">Leaf</tissue>
    </source>
</reference>
<feature type="region of interest" description="Disordered" evidence="4">
    <location>
        <begin position="517"/>
        <end position="539"/>
    </location>
</feature>
<feature type="region of interest" description="Disordered" evidence="4">
    <location>
        <begin position="410"/>
        <end position="434"/>
    </location>
</feature>
<dbReference type="SMART" id="SM00358">
    <property type="entry name" value="DSRM"/>
    <property type="match status" value="2"/>
</dbReference>
<evidence type="ECO:0000256" key="3">
    <source>
        <dbReference type="PROSITE-ProRule" id="PRU00266"/>
    </source>
</evidence>
<organism evidence="6">
    <name type="scientific">Araucaria cunninghamii</name>
    <name type="common">Hoop pine</name>
    <name type="synonym">Moreton Bay pine</name>
    <dbReference type="NCBI Taxonomy" id="56994"/>
    <lineage>
        <taxon>Eukaryota</taxon>
        <taxon>Viridiplantae</taxon>
        <taxon>Streptophyta</taxon>
        <taxon>Embryophyta</taxon>
        <taxon>Tracheophyta</taxon>
        <taxon>Spermatophyta</taxon>
        <taxon>Pinopsida</taxon>
        <taxon>Pinidae</taxon>
        <taxon>Conifers II</taxon>
        <taxon>Araucariales</taxon>
        <taxon>Araucariaceae</taxon>
        <taxon>Araucaria</taxon>
    </lineage>
</organism>
<dbReference type="PANTHER" id="PTHR46031:SF26">
    <property type="entry name" value="DOUBLE-STRANDED RNA-BINDING PROTEIN 2"/>
    <property type="match status" value="1"/>
</dbReference>
<feature type="region of interest" description="Disordered" evidence="4">
    <location>
        <begin position="193"/>
        <end position="237"/>
    </location>
</feature>
<dbReference type="InterPro" id="IPR044451">
    <property type="entry name" value="AtDRB-like_DSRM_2"/>
</dbReference>
<evidence type="ECO:0000313" key="6">
    <source>
        <dbReference type="EMBL" id="JAG99027.1"/>
    </source>
</evidence>
<evidence type="ECO:0000256" key="1">
    <source>
        <dbReference type="ARBA" id="ARBA00022737"/>
    </source>
</evidence>
<feature type="compositionally biased region" description="Polar residues" evidence="4">
    <location>
        <begin position="410"/>
        <end position="420"/>
    </location>
</feature>
<dbReference type="EMBL" id="GCKF01011784">
    <property type="protein sequence ID" value="JAG99027.1"/>
    <property type="molecule type" value="Transcribed_RNA"/>
</dbReference>
<feature type="compositionally biased region" description="Polar residues" evidence="4">
    <location>
        <begin position="523"/>
        <end position="532"/>
    </location>
</feature>
<dbReference type="CDD" id="cd19908">
    <property type="entry name" value="DSRM_AtDRB-like_rpt2"/>
    <property type="match status" value="1"/>
</dbReference>
<keyword evidence="1" id="KW-0677">Repeat</keyword>
<dbReference type="Pfam" id="PF00035">
    <property type="entry name" value="dsrm"/>
    <property type="match status" value="2"/>
</dbReference>
<dbReference type="PROSITE" id="PS50137">
    <property type="entry name" value="DS_RBD"/>
    <property type="match status" value="2"/>
</dbReference>
<feature type="region of interest" description="Disordered" evidence="4">
    <location>
        <begin position="361"/>
        <end position="389"/>
    </location>
</feature>
<dbReference type="InterPro" id="IPR044450">
    <property type="entry name" value="AtDRB-like_DSRM_1"/>
</dbReference>
<dbReference type="CDD" id="cd19907">
    <property type="entry name" value="DSRM_AtDRB-like_rpt1"/>
    <property type="match status" value="1"/>
</dbReference>
<proteinExistence type="predicted"/>
<evidence type="ECO:0000259" key="5">
    <source>
        <dbReference type="PROSITE" id="PS50137"/>
    </source>
</evidence>
<dbReference type="AlphaFoldDB" id="A0A0D6R5C0"/>
<dbReference type="InterPro" id="IPR014720">
    <property type="entry name" value="dsRBD_dom"/>
</dbReference>
<keyword evidence="2 3" id="KW-0694">RNA-binding</keyword>
<dbReference type="PANTHER" id="PTHR46031">
    <property type="match status" value="1"/>
</dbReference>
<evidence type="ECO:0000256" key="4">
    <source>
        <dbReference type="SAM" id="MobiDB-lite"/>
    </source>
</evidence>
<feature type="compositionally biased region" description="Low complexity" evidence="4">
    <location>
        <begin position="421"/>
        <end position="432"/>
    </location>
</feature>